<dbReference type="EMBL" id="FNJI01000037">
    <property type="protein sequence ID" value="SDP71269.1"/>
    <property type="molecule type" value="Genomic_DNA"/>
</dbReference>
<proteinExistence type="inferred from homology"/>
<protein>
    <recommendedName>
        <fullName evidence="2">protein-tyrosine-phosphatase</fullName>
        <ecNumber evidence="2">3.1.3.48</ecNumber>
    </recommendedName>
</protein>
<organism evidence="5 6">
    <name type="scientific">Desulforhopalus singaporensis</name>
    <dbReference type="NCBI Taxonomy" id="91360"/>
    <lineage>
        <taxon>Bacteria</taxon>
        <taxon>Pseudomonadati</taxon>
        <taxon>Thermodesulfobacteriota</taxon>
        <taxon>Desulfobulbia</taxon>
        <taxon>Desulfobulbales</taxon>
        <taxon>Desulfocapsaceae</taxon>
        <taxon>Desulforhopalus</taxon>
    </lineage>
</organism>
<accession>A0A1H0UYA7</accession>
<keyword evidence="3" id="KW-0378">Hydrolase</keyword>
<dbReference type="EC" id="3.1.3.48" evidence="2"/>
<dbReference type="OrthoDB" id="9788539at2"/>
<keyword evidence="6" id="KW-1185">Reference proteome</keyword>
<comment type="catalytic activity">
    <reaction evidence="4">
        <text>O-phospho-L-tyrosyl-[protein] + H2O = L-tyrosyl-[protein] + phosphate</text>
        <dbReference type="Rhea" id="RHEA:10684"/>
        <dbReference type="Rhea" id="RHEA-COMP:10136"/>
        <dbReference type="Rhea" id="RHEA-COMP:20101"/>
        <dbReference type="ChEBI" id="CHEBI:15377"/>
        <dbReference type="ChEBI" id="CHEBI:43474"/>
        <dbReference type="ChEBI" id="CHEBI:46858"/>
        <dbReference type="ChEBI" id="CHEBI:61978"/>
        <dbReference type="EC" id="3.1.3.48"/>
    </reaction>
</comment>
<comment type="similarity">
    <text evidence="1">Belongs to the metallo-dependent hydrolases superfamily. CpsB/CapC family.</text>
</comment>
<dbReference type="Pfam" id="PF19567">
    <property type="entry name" value="CpsB_CapC"/>
    <property type="match status" value="1"/>
</dbReference>
<reference evidence="5 6" key="1">
    <citation type="submission" date="2016-10" db="EMBL/GenBank/DDBJ databases">
        <authorList>
            <person name="de Groot N.N."/>
        </authorList>
    </citation>
    <scope>NUCLEOTIDE SEQUENCE [LARGE SCALE GENOMIC DNA]</scope>
    <source>
        <strain evidence="5 6">DSM 12130</strain>
    </source>
</reference>
<dbReference type="InterPro" id="IPR016195">
    <property type="entry name" value="Pol/histidinol_Pase-like"/>
</dbReference>
<evidence type="ECO:0000256" key="1">
    <source>
        <dbReference type="ARBA" id="ARBA00005750"/>
    </source>
</evidence>
<gene>
    <name evidence="5" type="ORF">SAMN05660330_03787</name>
</gene>
<sequence length="247" mass="27447">MKPQLSRFIDIHCHILPGIDDGPSSMAESVAIGRQYLHNGVTTVVATPHFVAGTAWSTPKEKIVQIVEAVTARFREEGVALQILGGMEIAYHNKLAQRLERGELLPLGNTNHFLIEPPFHGSCSEMIETVGELARSYQLILAHPERIEFFQMNPHLLHELVDKGVKTQINSGSLLGWFGRSPRKLARQLGSRGSVHFIGSDSHNLKNRPPISIQDWSDLQRKGQDRAIVNGAMNNLKELFPAQINTA</sequence>
<dbReference type="GO" id="GO:0030145">
    <property type="term" value="F:manganese ion binding"/>
    <property type="evidence" value="ECO:0007669"/>
    <property type="project" value="InterPro"/>
</dbReference>
<dbReference type="PANTHER" id="PTHR39181:SF1">
    <property type="entry name" value="TYROSINE-PROTEIN PHOSPHATASE YWQE"/>
    <property type="match status" value="1"/>
</dbReference>
<dbReference type="InterPro" id="IPR016667">
    <property type="entry name" value="Caps_polysacc_synth_CpsB/CapC"/>
</dbReference>
<dbReference type="GO" id="GO:0004725">
    <property type="term" value="F:protein tyrosine phosphatase activity"/>
    <property type="evidence" value="ECO:0007669"/>
    <property type="project" value="UniProtKB-EC"/>
</dbReference>
<dbReference type="AlphaFoldDB" id="A0A1H0UYA7"/>
<evidence type="ECO:0000256" key="4">
    <source>
        <dbReference type="ARBA" id="ARBA00051722"/>
    </source>
</evidence>
<dbReference type="PANTHER" id="PTHR39181">
    <property type="entry name" value="TYROSINE-PROTEIN PHOSPHATASE YWQE"/>
    <property type="match status" value="1"/>
</dbReference>
<dbReference type="Gene3D" id="3.20.20.140">
    <property type="entry name" value="Metal-dependent hydrolases"/>
    <property type="match status" value="1"/>
</dbReference>
<dbReference type="Proteomes" id="UP000199073">
    <property type="component" value="Unassembled WGS sequence"/>
</dbReference>
<name>A0A1H0UYA7_9BACT</name>
<evidence type="ECO:0000313" key="6">
    <source>
        <dbReference type="Proteomes" id="UP000199073"/>
    </source>
</evidence>
<evidence type="ECO:0000256" key="2">
    <source>
        <dbReference type="ARBA" id="ARBA00013064"/>
    </source>
</evidence>
<evidence type="ECO:0000313" key="5">
    <source>
        <dbReference type="EMBL" id="SDP71269.1"/>
    </source>
</evidence>
<dbReference type="RefSeq" id="WP_092225692.1">
    <property type="nucleotide sequence ID" value="NZ_FNJI01000037.1"/>
</dbReference>
<evidence type="ECO:0000256" key="3">
    <source>
        <dbReference type="ARBA" id="ARBA00022801"/>
    </source>
</evidence>
<dbReference type="STRING" id="91360.SAMN05660330_03787"/>
<dbReference type="PIRSF" id="PIRSF016557">
    <property type="entry name" value="Caps_synth_CpsB"/>
    <property type="match status" value="1"/>
</dbReference>
<dbReference type="SUPFAM" id="SSF89550">
    <property type="entry name" value="PHP domain-like"/>
    <property type="match status" value="1"/>
</dbReference>